<evidence type="ECO:0000256" key="1">
    <source>
        <dbReference type="ARBA" id="ARBA00004477"/>
    </source>
</evidence>
<dbReference type="PANTHER" id="PTHR21212:SF0">
    <property type="entry name" value="SEIPIN"/>
    <property type="match status" value="1"/>
</dbReference>
<organism evidence="11 12">
    <name type="scientific">Crotalus adamanteus</name>
    <name type="common">Eastern diamondback rattlesnake</name>
    <dbReference type="NCBI Taxonomy" id="8729"/>
    <lineage>
        <taxon>Eukaryota</taxon>
        <taxon>Metazoa</taxon>
        <taxon>Chordata</taxon>
        <taxon>Craniata</taxon>
        <taxon>Vertebrata</taxon>
        <taxon>Euteleostomi</taxon>
        <taxon>Lepidosauria</taxon>
        <taxon>Squamata</taxon>
        <taxon>Bifurcata</taxon>
        <taxon>Unidentata</taxon>
        <taxon>Episquamata</taxon>
        <taxon>Toxicofera</taxon>
        <taxon>Serpentes</taxon>
        <taxon>Colubroidea</taxon>
        <taxon>Viperidae</taxon>
        <taxon>Crotalinae</taxon>
        <taxon>Crotalus</taxon>
    </lineage>
</organism>
<evidence type="ECO:0000256" key="2">
    <source>
        <dbReference type="ARBA" id="ARBA00022064"/>
    </source>
</evidence>
<name>A0AAW1AM65_CROAD</name>
<evidence type="ECO:0000256" key="9">
    <source>
        <dbReference type="SAM" id="Phobius"/>
    </source>
</evidence>
<feature type="transmembrane region" description="Helical" evidence="9">
    <location>
        <begin position="631"/>
        <end position="652"/>
    </location>
</feature>
<evidence type="ECO:0000256" key="4">
    <source>
        <dbReference type="ARBA" id="ARBA00022824"/>
    </source>
</evidence>
<dbReference type="CDD" id="cd00063">
    <property type="entry name" value="FN3"/>
    <property type="match status" value="1"/>
</dbReference>
<evidence type="ECO:0000256" key="5">
    <source>
        <dbReference type="ARBA" id="ARBA00022989"/>
    </source>
</evidence>
<evidence type="ECO:0000259" key="10">
    <source>
        <dbReference type="PROSITE" id="PS50853"/>
    </source>
</evidence>
<keyword evidence="3 9" id="KW-0812">Transmembrane</keyword>
<keyword evidence="6" id="KW-0443">Lipid metabolism</keyword>
<dbReference type="Pfam" id="PF00041">
    <property type="entry name" value="fn3"/>
    <property type="match status" value="1"/>
</dbReference>
<evidence type="ECO:0000313" key="12">
    <source>
        <dbReference type="Proteomes" id="UP001474421"/>
    </source>
</evidence>
<dbReference type="PANTHER" id="PTHR21212">
    <property type="entry name" value="BERNARDINELLI-SEIP CONGENITAL LIPODYSTROPHY 2 HOMOLOG BSCL2 PROTEIN"/>
    <property type="match status" value="1"/>
</dbReference>
<evidence type="ECO:0000256" key="8">
    <source>
        <dbReference type="SAM" id="MobiDB-lite"/>
    </source>
</evidence>
<dbReference type="GO" id="GO:0140042">
    <property type="term" value="P:lipid droplet formation"/>
    <property type="evidence" value="ECO:0007669"/>
    <property type="project" value="UniProtKB-ARBA"/>
</dbReference>
<keyword evidence="4" id="KW-0256">Endoplasmic reticulum</keyword>
<keyword evidence="5 9" id="KW-1133">Transmembrane helix</keyword>
<feature type="transmembrane region" description="Helical" evidence="9">
    <location>
        <begin position="37"/>
        <end position="60"/>
    </location>
</feature>
<keyword evidence="12" id="KW-1185">Reference proteome</keyword>
<dbReference type="SMART" id="SM00060">
    <property type="entry name" value="FN3"/>
    <property type="match status" value="1"/>
</dbReference>
<feature type="transmembrane region" description="Helical" evidence="9">
    <location>
        <begin position="241"/>
        <end position="261"/>
    </location>
</feature>
<feature type="compositionally biased region" description="Polar residues" evidence="8">
    <location>
        <begin position="677"/>
        <end position="687"/>
    </location>
</feature>
<feature type="compositionally biased region" description="Acidic residues" evidence="8">
    <location>
        <begin position="355"/>
        <end position="365"/>
    </location>
</feature>
<evidence type="ECO:0000256" key="7">
    <source>
        <dbReference type="ARBA" id="ARBA00023136"/>
    </source>
</evidence>
<dbReference type="Pfam" id="PF06775">
    <property type="entry name" value="Seipin"/>
    <property type="match status" value="1"/>
</dbReference>
<proteinExistence type="predicted"/>
<feature type="region of interest" description="Disordered" evidence="8">
    <location>
        <begin position="432"/>
        <end position="465"/>
    </location>
</feature>
<dbReference type="InterPro" id="IPR036116">
    <property type="entry name" value="FN3_sf"/>
</dbReference>
<dbReference type="Proteomes" id="UP001474421">
    <property type="component" value="Unassembled WGS sequence"/>
</dbReference>
<reference evidence="11 12" key="1">
    <citation type="journal article" date="2024" name="Proc. Natl. Acad. Sci. U.S.A.">
        <title>The genetic regulatory architecture and epigenomic basis for age-related changes in rattlesnake venom.</title>
        <authorList>
            <person name="Hogan M.P."/>
            <person name="Holding M.L."/>
            <person name="Nystrom G.S."/>
            <person name="Colston T.J."/>
            <person name="Bartlett D.A."/>
            <person name="Mason A.J."/>
            <person name="Ellsworth S.A."/>
            <person name="Rautsaw R.M."/>
            <person name="Lawrence K.C."/>
            <person name="Strickland J.L."/>
            <person name="He B."/>
            <person name="Fraser P."/>
            <person name="Margres M.J."/>
            <person name="Gilbert D.M."/>
            <person name="Gibbs H.L."/>
            <person name="Parkinson C.L."/>
            <person name="Rokyta D.R."/>
        </authorList>
    </citation>
    <scope>NUCLEOTIDE SEQUENCE [LARGE SCALE GENOMIC DNA]</scope>
    <source>
        <strain evidence="11">DRR0105</strain>
    </source>
</reference>
<accession>A0AAW1AM65</accession>
<dbReference type="GO" id="GO:0006629">
    <property type="term" value="P:lipid metabolic process"/>
    <property type="evidence" value="ECO:0007669"/>
    <property type="project" value="UniProtKB-KW"/>
</dbReference>
<dbReference type="GO" id="GO:0005789">
    <property type="term" value="C:endoplasmic reticulum membrane"/>
    <property type="evidence" value="ECO:0007669"/>
    <property type="project" value="UniProtKB-SubCell"/>
</dbReference>
<feature type="region of interest" description="Disordered" evidence="8">
    <location>
        <begin position="301"/>
        <end position="391"/>
    </location>
</feature>
<comment type="subcellular location">
    <subcellularLocation>
        <location evidence="1">Endoplasmic reticulum membrane</location>
        <topology evidence="1">Multi-pass membrane protein</topology>
    </subcellularLocation>
</comment>
<dbReference type="EMBL" id="JAOTOJ010000019">
    <property type="protein sequence ID" value="KAK9391130.1"/>
    <property type="molecule type" value="Genomic_DNA"/>
</dbReference>
<feature type="compositionally biased region" description="Basic and acidic residues" evidence="8">
    <location>
        <begin position="334"/>
        <end position="345"/>
    </location>
</feature>
<dbReference type="Gene3D" id="2.60.40.10">
    <property type="entry name" value="Immunoglobulins"/>
    <property type="match status" value="1"/>
</dbReference>
<feature type="region of interest" description="Disordered" evidence="8">
    <location>
        <begin position="667"/>
        <end position="693"/>
    </location>
</feature>
<protein>
    <recommendedName>
        <fullName evidence="2">Seipin</fullName>
    </recommendedName>
</protein>
<sequence>MPSPSGTMSAGPVPFLAWVQEVASLLMLRVRRTVLQTAILLCVLLLLLWISIFLYGSFYYSYMPTVSYVSPVHYRFRTDCGQPGPELCSFPVANISFIKDSRDQVLMYGQPYRMSLELDLPESPVNQNLGMFMVVISCYTKGGRIISSSARAAMLHYRSRLLQILDTLAFAGLFLAGFTEQKQTVEVELYSDYKEDSYIPTIGAVIEIQTTRIQIYGAQLRIHAHFTGLRYILYNFPVTSAILGVASNFMFLSVIVLFSYLQWIWGSLWPKETLSVQIPGREKSGPMQILDDSRRQVVFPKEGGDVEEDISPLEPEDVGVAEGEKSCKEASTTEMKKSSLEKSDLGTEPTVDAGSNEEAEYDSPDEIPLLTEVNLPAPSPERNSSDIPPPVTRTLALSSEVRQRRAMQAWTLFPIMACGLLTLCPRGSTTSMGHPLPKPLQGQYTPHPLGSHTPLSGPEKSSPAASDDYEDYYDYYDSFSTTKPPSSSSPGPLTPFCAYDRCKHLQVPCVELSQLSRCLCPGVTGPDVAPDPPRLRAVHVSETRASVHWCAPSSTVHDYYLKYQLLGEDFISGPPLNSTVRFTVVPGLVPGTEYLLCVVAANRAGSSPTDEGVREHGPCRRVRTPAHQRTYVYIAVGLASALILAGVSALLWRFYVRKSKPIQHGSLDNILDGEASSGHSGTTNSSFRTEEQL</sequence>
<dbReference type="InterPro" id="IPR003961">
    <property type="entry name" value="FN3_dom"/>
</dbReference>
<feature type="compositionally biased region" description="Acidic residues" evidence="8">
    <location>
        <begin position="305"/>
        <end position="319"/>
    </location>
</feature>
<dbReference type="InterPro" id="IPR013783">
    <property type="entry name" value="Ig-like_fold"/>
</dbReference>
<comment type="caution">
    <text evidence="11">The sequence shown here is derived from an EMBL/GenBank/DDBJ whole genome shotgun (WGS) entry which is preliminary data.</text>
</comment>
<dbReference type="SUPFAM" id="SSF49265">
    <property type="entry name" value="Fibronectin type III"/>
    <property type="match status" value="1"/>
</dbReference>
<dbReference type="CDD" id="cd23995">
    <property type="entry name" value="Seipin_BSCL2_like"/>
    <property type="match status" value="1"/>
</dbReference>
<feature type="domain" description="Fibronectin type-III" evidence="10">
    <location>
        <begin position="529"/>
        <end position="627"/>
    </location>
</feature>
<keyword evidence="7 9" id="KW-0472">Membrane</keyword>
<dbReference type="InterPro" id="IPR009617">
    <property type="entry name" value="Seipin"/>
</dbReference>
<evidence type="ECO:0000256" key="3">
    <source>
        <dbReference type="ARBA" id="ARBA00022692"/>
    </source>
</evidence>
<dbReference type="PROSITE" id="PS50853">
    <property type="entry name" value="FN3"/>
    <property type="match status" value="1"/>
</dbReference>
<evidence type="ECO:0000256" key="6">
    <source>
        <dbReference type="ARBA" id="ARBA00023098"/>
    </source>
</evidence>
<dbReference type="AlphaFoldDB" id="A0AAW1AM65"/>
<gene>
    <name evidence="11" type="ORF">NXF25_018460</name>
</gene>
<evidence type="ECO:0000313" key="11">
    <source>
        <dbReference type="EMBL" id="KAK9391130.1"/>
    </source>
</evidence>